<evidence type="ECO:0000256" key="5">
    <source>
        <dbReference type="PROSITE-ProRule" id="PRU00108"/>
    </source>
</evidence>
<keyword evidence="4 5" id="KW-0539">Nucleus</keyword>
<accession>A0A8B7PH68</accession>
<dbReference type="InterPro" id="IPR009057">
    <property type="entry name" value="Homeodomain-like_sf"/>
</dbReference>
<feature type="compositionally biased region" description="Polar residues" evidence="7">
    <location>
        <begin position="103"/>
        <end position="127"/>
    </location>
</feature>
<dbReference type="Pfam" id="PF00046">
    <property type="entry name" value="Homeodomain"/>
    <property type="match status" value="1"/>
</dbReference>
<dbReference type="Gene3D" id="1.10.10.60">
    <property type="entry name" value="Homeodomain-like"/>
    <property type="match status" value="1"/>
</dbReference>
<dbReference type="InterPro" id="IPR017970">
    <property type="entry name" value="Homeobox_CS"/>
</dbReference>
<evidence type="ECO:0000256" key="2">
    <source>
        <dbReference type="ARBA" id="ARBA00023125"/>
    </source>
</evidence>
<dbReference type="GeneID" id="108680926"/>
<dbReference type="OrthoDB" id="6377247at2759"/>
<feature type="region of interest" description="Disordered" evidence="7">
    <location>
        <begin position="77"/>
        <end position="131"/>
    </location>
</feature>
<dbReference type="AlphaFoldDB" id="A0A8B7PH68"/>
<keyword evidence="2 5" id="KW-0238">DNA-binding</keyword>
<gene>
    <name evidence="10" type="primary">LOC108680926</name>
</gene>
<dbReference type="PROSITE" id="PS50071">
    <property type="entry name" value="HOMEOBOX_2"/>
    <property type="match status" value="1"/>
</dbReference>
<feature type="region of interest" description="Disordered" evidence="7">
    <location>
        <begin position="372"/>
        <end position="435"/>
    </location>
</feature>
<dbReference type="GO" id="GO:0003677">
    <property type="term" value="F:DNA binding"/>
    <property type="evidence" value="ECO:0007669"/>
    <property type="project" value="UniProtKB-UniRule"/>
</dbReference>
<dbReference type="RefSeq" id="XP_018025345.1">
    <property type="nucleotide sequence ID" value="XM_018169856.2"/>
</dbReference>
<feature type="compositionally biased region" description="Low complexity" evidence="7">
    <location>
        <begin position="200"/>
        <end position="213"/>
    </location>
</feature>
<feature type="compositionally biased region" description="Low complexity" evidence="7">
    <location>
        <begin position="395"/>
        <end position="408"/>
    </location>
</feature>
<proteinExistence type="predicted"/>
<evidence type="ECO:0000256" key="1">
    <source>
        <dbReference type="ARBA" id="ARBA00004123"/>
    </source>
</evidence>
<protein>
    <submittedName>
        <fullName evidence="10">Mucin-6</fullName>
    </submittedName>
</protein>
<evidence type="ECO:0000256" key="7">
    <source>
        <dbReference type="SAM" id="MobiDB-lite"/>
    </source>
</evidence>
<feature type="domain" description="Homeobox" evidence="8">
    <location>
        <begin position="320"/>
        <end position="380"/>
    </location>
</feature>
<dbReference type="GO" id="GO:0000981">
    <property type="term" value="F:DNA-binding transcription factor activity, RNA polymerase II-specific"/>
    <property type="evidence" value="ECO:0007669"/>
    <property type="project" value="InterPro"/>
</dbReference>
<sequence length="435" mass="47904">MRILYRSEMFTIDSILSSKKKDESVQSSKDASLTSLGDFNEVITRIPTTSNISDSPVTTIAKPVAVRPGVIIEPSLGFLRPTSSTRDRSRASFSSAEDEVFTRPQTSPLNLHTSTTRPSPTNAASDFSTEDIDVCSSESPISVGSDRLRSPSYCTSSTVSPIGLVSQTDSMLRRPDFLAVSSRHSASIEARMYFSRHRSSTSSTTPSDPSPTSGDQMFPAPSGYGEFDDYPYSTPTYRFPLPVVTSHSQEFLRAPHFMTPRIGPSGEISSPRLMGSSLMRDLPSTSNMSMWRHLCERRPAQLCSVFDPGAAYPYPGPVPPRRRGGQVRFSGLQTRRLEEVFEVQKYITPGHRRQLAQELALHERQVKTWFQNRRAKHRKVSAHSEGGAAEGGAAGSLSAPGTSSLPPGRCHEQEMDDDDDEEEDDDQQPSTSSRK</sequence>
<name>A0A8B7PH68_HYAAZ</name>
<dbReference type="InterPro" id="IPR001356">
    <property type="entry name" value="HD"/>
</dbReference>
<evidence type="ECO:0000256" key="4">
    <source>
        <dbReference type="ARBA" id="ARBA00023242"/>
    </source>
</evidence>
<dbReference type="Proteomes" id="UP000694843">
    <property type="component" value="Unplaced"/>
</dbReference>
<reference evidence="10" key="1">
    <citation type="submission" date="2025-08" db="UniProtKB">
        <authorList>
            <consortium name="RefSeq"/>
        </authorList>
    </citation>
    <scope>IDENTIFICATION</scope>
    <source>
        <tissue evidence="10">Whole organism</tissue>
    </source>
</reference>
<dbReference type="SMART" id="SM00389">
    <property type="entry name" value="HOX"/>
    <property type="match status" value="1"/>
</dbReference>
<feature type="DNA-binding region" description="Homeobox" evidence="5">
    <location>
        <begin position="322"/>
        <end position="381"/>
    </location>
</feature>
<feature type="compositionally biased region" description="Acidic residues" evidence="7">
    <location>
        <begin position="414"/>
        <end position="427"/>
    </location>
</feature>
<evidence type="ECO:0000256" key="6">
    <source>
        <dbReference type="RuleBase" id="RU000682"/>
    </source>
</evidence>
<dbReference type="InterPro" id="IPR050848">
    <property type="entry name" value="Homeobox_TF"/>
</dbReference>
<feature type="region of interest" description="Disordered" evidence="7">
    <location>
        <begin position="195"/>
        <end position="225"/>
    </location>
</feature>
<dbReference type="PANTHER" id="PTHR24333">
    <property type="entry name" value="HOMEO BOX HB9 LIKE A-RELATED"/>
    <property type="match status" value="1"/>
</dbReference>
<evidence type="ECO:0000313" key="9">
    <source>
        <dbReference type="Proteomes" id="UP000694843"/>
    </source>
</evidence>
<dbReference type="CDD" id="cd00086">
    <property type="entry name" value="homeodomain"/>
    <property type="match status" value="1"/>
</dbReference>
<keyword evidence="3 5" id="KW-0371">Homeobox</keyword>
<dbReference type="KEGG" id="hazt:108680926"/>
<dbReference type="PROSITE" id="PS00027">
    <property type="entry name" value="HOMEOBOX_1"/>
    <property type="match status" value="1"/>
</dbReference>
<organism evidence="9 10">
    <name type="scientific">Hyalella azteca</name>
    <name type="common">Amphipod</name>
    <dbReference type="NCBI Taxonomy" id="294128"/>
    <lineage>
        <taxon>Eukaryota</taxon>
        <taxon>Metazoa</taxon>
        <taxon>Ecdysozoa</taxon>
        <taxon>Arthropoda</taxon>
        <taxon>Crustacea</taxon>
        <taxon>Multicrustacea</taxon>
        <taxon>Malacostraca</taxon>
        <taxon>Eumalacostraca</taxon>
        <taxon>Peracarida</taxon>
        <taxon>Amphipoda</taxon>
        <taxon>Senticaudata</taxon>
        <taxon>Talitrida</taxon>
        <taxon>Talitroidea</taxon>
        <taxon>Hyalellidae</taxon>
        <taxon>Hyalella</taxon>
    </lineage>
</organism>
<evidence type="ECO:0000259" key="8">
    <source>
        <dbReference type="PROSITE" id="PS50071"/>
    </source>
</evidence>
<evidence type="ECO:0000313" key="10">
    <source>
        <dbReference type="RefSeq" id="XP_018025345.1"/>
    </source>
</evidence>
<keyword evidence="9" id="KW-1185">Reference proteome</keyword>
<comment type="subcellular location">
    <subcellularLocation>
        <location evidence="1 5 6">Nucleus</location>
    </subcellularLocation>
</comment>
<evidence type="ECO:0000256" key="3">
    <source>
        <dbReference type="ARBA" id="ARBA00023155"/>
    </source>
</evidence>
<dbReference type="GO" id="GO:0005634">
    <property type="term" value="C:nucleus"/>
    <property type="evidence" value="ECO:0007669"/>
    <property type="project" value="UniProtKB-SubCell"/>
</dbReference>
<dbReference type="PANTHER" id="PTHR24333:SF5">
    <property type="entry name" value="VENT HOMEOBOX"/>
    <property type="match status" value="1"/>
</dbReference>
<dbReference type="SUPFAM" id="SSF46689">
    <property type="entry name" value="Homeodomain-like"/>
    <property type="match status" value="1"/>
</dbReference>